<dbReference type="InterPro" id="IPR013846">
    <property type="entry name" value="mRNA_cap_enzyme_C"/>
</dbReference>
<protein>
    <submittedName>
        <fullName evidence="3">mRNA capping</fullName>
    </submittedName>
</protein>
<evidence type="ECO:0000259" key="2">
    <source>
        <dbReference type="Pfam" id="PF03919"/>
    </source>
</evidence>
<dbReference type="VEuPathDB" id="ToxoDB:LOC34622780"/>
<dbReference type="InParanoid" id="A0A1D3CU68"/>
<feature type="domain" description="mRNA capping enzyme C-terminal" evidence="2">
    <location>
        <begin position="107"/>
        <end position="143"/>
    </location>
</feature>
<dbReference type="AlphaFoldDB" id="A0A1D3CU68"/>
<keyword evidence="4" id="KW-1185">Reference proteome</keyword>
<evidence type="ECO:0000313" key="4">
    <source>
        <dbReference type="Proteomes" id="UP000095192"/>
    </source>
</evidence>
<dbReference type="SUPFAM" id="SSF50249">
    <property type="entry name" value="Nucleic acid-binding proteins"/>
    <property type="match status" value="1"/>
</dbReference>
<feature type="region of interest" description="Disordered" evidence="1">
    <location>
        <begin position="155"/>
        <end position="183"/>
    </location>
</feature>
<dbReference type="InterPro" id="IPR012340">
    <property type="entry name" value="NA-bd_OB-fold"/>
</dbReference>
<evidence type="ECO:0000256" key="1">
    <source>
        <dbReference type="SAM" id="MobiDB-lite"/>
    </source>
</evidence>
<dbReference type="Proteomes" id="UP000095192">
    <property type="component" value="Unassembled WGS sequence"/>
</dbReference>
<dbReference type="Gene3D" id="2.40.50.140">
    <property type="entry name" value="Nucleic acid-binding proteins"/>
    <property type="match status" value="1"/>
</dbReference>
<gene>
    <name evidence="3" type="ORF">cyc_04888</name>
</gene>
<evidence type="ECO:0000313" key="3">
    <source>
        <dbReference type="EMBL" id="OEH74744.1"/>
    </source>
</evidence>
<proteinExistence type="predicted"/>
<name>A0A1D3CU68_9EIME</name>
<reference evidence="3 4" key="1">
    <citation type="journal article" date="2016" name="BMC Genomics">
        <title>Comparative genomics reveals Cyclospora cayetanensis possesses coccidia-like metabolism and invasion components but unique surface antigens.</title>
        <authorList>
            <person name="Liu S."/>
            <person name="Wang L."/>
            <person name="Zheng H."/>
            <person name="Xu Z."/>
            <person name="Roellig D.M."/>
            <person name="Li N."/>
            <person name="Frace M.A."/>
            <person name="Tang K."/>
            <person name="Arrowood M.J."/>
            <person name="Moss D.M."/>
            <person name="Zhang L."/>
            <person name="Feng Y."/>
            <person name="Xiao L."/>
        </authorList>
    </citation>
    <scope>NUCLEOTIDE SEQUENCE [LARGE SCALE GENOMIC DNA]</scope>
    <source>
        <strain evidence="3 4">CHN_HEN01</strain>
    </source>
</reference>
<dbReference type="Pfam" id="PF03919">
    <property type="entry name" value="mRNA_cap_C"/>
    <property type="match status" value="1"/>
</dbReference>
<dbReference type="EMBL" id="JROU02001948">
    <property type="protein sequence ID" value="OEH74744.1"/>
    <property type="molecule type" value="Genomic_DNA"/>
</dbReference>
<organism evidence="3 4">
    <name type="scientific">Cyclospora cayetanensis</name>
    <dbReference type="NCBI Taxonomy" id="88456"/>
    <lineage>
        <taxon>Eukaryota</taxon>
        <taxon>Sar</taxon>
        <taxon>Alveolata</taxon>
        <taxon>Apicomplexa</taxon>
        <taxon>Conoidasida</taxon>
        <taxon>Coccidia</taxon>
        <taxon>Eucoccidiorida</taxon>
        <taxon>Eimeriorina</taxon>
        <taxon>Eimeriidae</taxon>
        <taxon>Cyclospora</taxon>
    </lineage>
</organism>
<dbReference type="VEuPathDB" id="ToxoDB:cyc_04888"/>
<sequence length="183" mass="20934">MASSIRSCTRWRGEELCTRDAGEIKAQKADTGDIETAEQEGKAPIRDYLVRGSAGGTIVECFWRSSAPVYTFYPALRENPTSREEQRWTARNQGHPFYDFDRGEWREGGWVAERIRTDKTMPNDMRVLLNVKRSIDDGVSFSALQQEIERFKTHKKRRVGDSCKGVPQEEADAEEGAELRNRS</sequence>
<comment type="caution">
    <text evidence="3">The sequence shown here is derived from an EMBL/GenBank/DDBJ whole genome shotgun (WGS) entry which is preliminary data.</text>
</comment>
<accession>A0A1D3CU68</accession>